<proteinExistence type="predicted"/>
<evidence type="ECO:0000313" key="1">
    <source>
        <dbReference type="EMBL" id="ELA42869.1"/>
    </source>
</evidence>
<protein>
    <submittedName>
        <fullName evidence="1">Uncharacterized protein</fullName>
    </submittedName>
</protein>
<dbReference type="Proteomes" id="UP000011082">
    <property type="component" value="Unassembled WGS sequence"/>
</dbReference>
<dbReference type="EMBL" id="JH370130">
    <property type="protein sequence ID" value="ELA42869.1"/>
    <property type="molecule type" value="Genomic_DNA"/>
</dbReference>
<dbReference type="AlphaFoldDB" id="L2GQG8"/>
<organism evidence="1 2">
    <name type="scientific">Vittaforma corneae (strain ATCC 50505)</name>
    <name type="common">Microsporidian parasite</name>
    <name type="synonym">Nosema corneum</name>
    <dbReference type="NCBI Taxonomy" id="993615"/>
    <lineage>
        <taxon>Eukaryota</taxon>
        <taxon>Fungi</taxon>
        <taxon>Fungi incertae sedis</taxon>
        <taxon>Microsporidia</taxon>
        <taxon>Nosematidae</taxon>
        <taxon>Vittaforma</taxon>
    </lineage>
</organism>
<feature type="non-terminal residue" evidence="1">
    <location>
        <position position="1"/>
    </location>
</feature>
<dbReference type="VEuPathDB" id="MicrosporidiaDB:VICG_00184"/>
<dbReference type="HOGENOM" id="CLU_682523_0_0_1"/>
<name>L2GQG8_VITCO</name>
<dbReference type="OrthoDB" id="2195101at2759"/>
<reference evidence="2" key="1">
    <citation type="submission" date="2011-05" db="EMBL/GenBank/DDBJ databases">
        <title>The genome sequence of Vittaforma corneae strain ATCC 50505.</title>
        <authorList>
            <consortium name="The Broad Institute Genome Sequencing Platform"/>
            <person name="Cuomo C."/>
            <person name="Didier E."/>
            <person name="Bowers L."/>
            <person name="Young S.K."/>
            <person name="Zeng Q."/>
            <person name="Gargeya S."/>
            <person name="Fitzgerald M."/>
            <person name="Haas B."/>
            <person name="Abouelleil A."/>
            <person name="Alvarado L."/>
            <person name="Arachchi H.M."/>
            <person name="Berlin A."/>
            <person name="Chapman S.B."/>
            <person name="Gearin G."/>
            <person name="Goldberg J."/>
            <person name="Griggs A."/>
            <person name="Gujja S."/>
            <person name="Hansen M."/>
            <person name="Heiman D."/>
            <person name="Howarth C."/>
            <person name="Larimer J."/>
            <person name="Lui A."/>
            <person name="MacDonald P.J.P."/>
            <person name="McCowen C."/>
            <person name="Montmayeur A."/>
            <person name="Murphy C."/>
            <person name="Neiman D."/>
            <person name="Pearson M."/>
            <person name="Priest M."/>
            <person name="Roberts A."/>
            <person name="Saif S."/>
            <person name="Shea T."/>
            <person name="Sisk P."/>
            <person name="Stolte C."/>
            <person name="Sykes S."/>
            <person name="Wortman J."/>
            <person name="Nusbaum C."/>
            <person name="Birren B."/>
        </authorList>
    </citation>
    <scope>NUCLEOTIDE SEQUENCE [LARGE SCALE GENOMIC DNA]</scope>
    <source>
        <strain evidence="2">ATCC 50505</strain>
    </source>
</reference>
<dbReference type="InParanoid" id="L2GQG8"/>
<keyword evidence="2" id="KW-1185">Reference proteome</keyword>
<sequence>VLKEERSGLNINVLNKQIEEGECELNSIVKEIDCGKIIEGKCMSLYELERALDLIMDENLCLEKCRGFMNSLVCVFNISSLQMEKYFKTQKEEESFKIIKVSKEIEELFRMSKSRSFFRNLECDLKSRAKEELEGAVPFDVEVFSTNDSLYIVFPSENSSDGDEINVQGLRKETFSSLVESFSTTIGCVLFILKANLAHSFAKDNYSMVDLVENNKKLEGSEFHIENIEEWTLDCVMKDILNIPKARIDAKDLYLIEDGVSGEFVSNPYHRLIMLSKFIEKSHSARKEKAKVFYDKAVLKFFDLNRVHGVGDAFVMYSDISHFVKKCANFKYSEDLSKVREDLFCKILDLSTALDIDLALSILTLKARIKQKQFDFYENVGKFVPRKAHKFFKIQFFERLYDSF</sequence>
<evidence type="ECO:0000313" key="2">
    <source>
        <dbReference type="Proteomes" id="UP000011082"/>
    </source>
</evidence>
<accession>L2GQG8</accession>
<dbReference type="RefSeq" id="XP_007603637.1">
    <property type="nucleotide sequence ID" value="XM_007603575.1"/>
</dbReference>
<dbReference type="OMA" id="CENEMSE"/>
<gene>
    <name evidence="1" type="ORF">VICG_00184</name>
</gene>
<dbReference type="GeneID" id="19880902"/>